<organism evidence="1 2">
    <name type="scientific">Orchesella dallaii</name>
    <dbReference type="NCBI Taxonomy" id="48710"/>
    <lineage>
        <taxon>Eukaryota</taxon>
        <taxon>Metazoa</taxon>
        <taxon>Ecdysozoa</taxon>
        <taxon>Arthropoda</taxon>
        <taxon>Hexapoda</taxon>
        <taxon>Collembola</taxon>
        <taxon>Entomobryomorpha</taxon>
        <taxon>Entomobryoidea</taxon>
        <taxon>Orchesellidae</taxon>
        <taxon>Orchesellinae</taxon>
        <taxon>Orchesella</taxon>
    </lineage>
</organism>
<gene>
    <name evidence="1" type="ORF">ODALV1_LOCUS3638</name>
</gene>
<proteinExistence type="predicted"/>
<name>A0ABP1PWM3_9HEXA</name>
<keyword evidence="2" id="KW-1185">Reference proteome</keyword>
<sequence length="78" mass="8730">MDECGGDVCLLSVAKKKFYDLMGSEEENEDDIVKIHKECDKIKARLLWKITASIGSGNENGEGDFFKFIRQNAVKVSS</sequence>
<dbReference type="Proteomes" id="UP001642540">
    <property type="component" value="Unassembled WGS sequence"/>
</dbReference>
<comment type="caution">
    <text evidence="1">The sequence shown here is derived from an EMBL/GenBank/DDBJ whole genome shotgun (WGS) entry which is preliminary data.</text>
</comment>
<evidence type="ECO:0000313" key="1">
    <source>
        <dbReference type="EMBL" id="CAL8076926.1"/>
    </source>
</evidence>
<dbReference type="EMBL" id="CAXLJM020000012">
    <property type="protein sequence ID" value="CAL8076926.1"/>
    <property type="molecule type" value="Genomic_DNA"/>
</dbReference>
<evidence type="ECO:0000313" key="2">
    <source>
        <dbReference type="Proteomes" id="UP001642540"/>
    </source>
</evidence>
<protein>
    <submittedName>
        <fullName evidence="1">Uncharacterized protein</fullName>
    </submittedName>
</protein>
<accession>A0ABP1PWM3</accession>
<reference evidence="1 2" key="1">
    <citation type="submission" date="2024-08" db="EMBL/GenBank/DDBJ databases">
        <authorList>
            <person name="Cucini C."/>
            <person name="Frati F."/>
        </authorList>
    </citation>
    <scope>NUCLEOTIDE SEQUENCE [LARGE SCALE GENOMIC DNA]</scope>
</reference>